<feature type="compositionally biased region" description="Acidic residues" evidence="1">
    <location>
        <begin position="46"/>
        <end position="61"/>
    </location>
</feature>
<evidence type="ECO:0000256" key="1">
    <source>
        <dbReference type="SAM" id="MobiDB-lite"/>
    </source>
</evidence>
<name>A0A3P6PJV7_DIBLA</name>
<feature type="region of interest" description="Disordered" evidence="1">
    <location>
        <begin position="45"/>
        <end position="76"/>
    </location>
</feature>
<gene>
    <name evidence="2" type="ORF">DILT_LOCUS468</name>
</gene>
<reference evidence="2 3" key="1">
    <citation type="submission" date="2018-11" db="EMBL/GenBank/DDBJ databases">
        <authorList>
            <consortium name="Pathogen Informatics"/>
        </authorList>
    </citation>
    <scope>NUCLEOTIDE SEQUENCE [LARGE SCALE GENOMIC DNA]</scope>
</reference>
<keyword evidence="3" id="KW-1185">Reference proteome</keyword>
<sequence length="88" mass="9916">MLVQVKRIPDKEDEDANGDGIPDCRADTSDLQFVMRYGTKKKSLDTDMDGIPDDVDLDDDNNGIPDILEDRNGDQIPDFLEEVIDECK</sequence>
<evidence type="ECO:0000313" key="3">
    <source>
        <dbReference type="Proteomes" id="UP000281553"/>
    </source>
</evidence>
<dbReference type="Proteomes" id="UP000281553">
    <property type="component" value="Unassembled WGS sequence"/>
</dbReference>
<feature type="region of interest" description="Disordered" evidence="1">
    <location>
        <begin position="1"/>
        <end position="24"/>
    </location>
</feature>
<dbReference type="AlphaFoldDB" id="A0A3P6PJV7"/>
<proteinExistence type="predicted"/>
<accession>A0A3P6PJV7</accession>
<protein>
    <submittedName>
        <fullName evidence="2">Uncharacterized protein</fullName>
    </submittedName>
</protein>
<organism evidence="2 3">
    <name type="scientific">Dibothriocephalus latus</name>
    <name type="common">Fish tapeworm</name>
    <name type="synonym">Diphyllobothrium latum</name>
    <dbReference type="NCBI Taxonomy" id="60516"/>
    <lineage>
        <taxon>Eukaryota</taxon>
        <taxon>Metazoa</taxon>
        <taxon>Spiralia</taxon>
        <taxon>Lophotrochozoa</taxon>
        <taxon>Platyhelminthes</taxon>
        <taxon>Cestoda</taxon>
        <taxon>Eucestoda</taxon>
        <taxon>Diphyllobothriidea</taxon>
        <taxon>Diphyllobothriidae</taxon>
        <taxon>Dibothriocephalus</taxon>
    </lineage>
</organism>
<evidence type="ECO:0000313" key="2">
    <source>
        <dbReference type="EMBL" id="VDK32967.1"/>
    </source>
</evidence>
<dbReference type="EMBL" id="UYRU01001969">
    <property type="protein sequence ID" value="VDK32967.1"/>
    <property type="molecule type" value="Genomic_DNA"/>
</dbReference>
<dbReference type="OrthoDB" id="10578841at2759"/>